<evidence type="ECO:0000256" key="2">
    <source>
        <dbReference type="ARBA" id="ARBA00004135"/>
    </source>
</evidence>
<comment type="subcellular location">
    <subcellularLocation>
        <location evidence="2">Cell membrane</location>
        <location evidence="2">Sarcolemma</location>
    </subcellularLocation>
    <subcellularLocation>
        <location evidence="3">Cell membrane</location>
        <topology evidence="3">Multi-pass membrane protein</topology>
    </subcellularLocation>
</comment>
<evidence type="ECO:0000256" key="14">
    <source>
        <dbReference type="RuleBase" id="RU003346"/>
    </source>
</evidence>
<evidence type="ECO:0000256" key="9">
    <source>
        <dbReference type="ARBA" id="ARBA00022692"/>
    </source>
</evidence>
<dbReference type="InterPro" id="IPR005828">
    <property type="entry name" value="MFS_sugar_transport-like"/>
</dbReference>
<comment type="similarity">
    <text evidence="4">Belongs to the major facilitator superfamily. Sugar transporter (TC 2.A.1.1) family. Glucose transporter subfamily.</text>
</comment>
<keyword evidence="17" id="KW-1185">Reference proteome</keyword>
<dbReference type="Pfam" id="PF00083">
    <property type="entry name" value="Sugar_tr"/>
    <property type="match status" value="1"/>
</dbReference>
<feature type="domain" description="Major facilitator superfamily (MFS) profile" evidence="16">
    <location>
        <begin position="31"/>
        <end position="474"/>
    </location>
</feature>
<comment type="catalytic activity">
    <reaction evidence="1">
        <text>D-fructose(out) = D-fructose(in)</text>
        <dbReference type="Rhea" id="RHEA:60372"/>
        <dbReference type="ChEBI" id="CHEBI:37721"/>
    </reaction>
</comment>
<evidence type="ECO:0000259" key="16">
    <source>
        <dbReference type="PROSITE" id="PS50850"/>
    </source>
</evidence>
<dbReference type="GeneID" id="116941405"/>
<evidence type="ECO:0000256" key="7">
    <source>
        <dbReference type="ARBA" id="ARBA00022475"/>
    </source>
</evidence>
<evidence type="ECO:0000256" key="10">
    <source>
        <dbReference type="ARBA" id="ARBA00022989"/>
    </source>
</evidence>
<keyword evidence="9 15" id="KW-0812">Transmembrane</keyword>
<feature type="transmembrane region" description="Helical" evidence="15">
    <location>
        <begin position="381"/>
        <end position="408"/>
    </location>
</feature>
<evidence type="ECO:0000256" key="8">
    <source>
        <dbReference type="ARBA" id="ARBA00022597"/>
    </source>
</evidence>
<feature type="transmembrane region" description="Helical" evidence="15">
    <location>
        <begin position="137"/>
        <end position="160"/>
    </location>
</feature>
<dbReference type="GO" id="GO:1990539">
    <property type="term" value="P:fructose import across plasma membrane"/>
    <property type="evidence" value="ECO:0007669"/>
    <property type="project" value="UniProtKB-ARBA"/>
</dbReference>
<evidence type="ECO:0000256" key="12">
    <source>
        <dbReference type="ARBA" id="ARBA00029961"/>
    </source>
</evidence>
<dbReference type="InterPro" id="IPR036259">
    <property type="entry name" value="MFS_trans_sf"/>
</dbReference>
<dbReference type="GO" id="GO:0070837">
    <property type="term" value="P:dehydroascorbic acid transport"/>
    <property type="evidence" value="ECO:0007669"/>
    <property type="project" value="TreeGrafter"/>
</dbReference>
<dbReference type="GO" id="GO:0005353">
    <property type="term" value="F:fructose transmembrane transporter activity"/>
    <property type="evidence" value="ECO:0007669"/>
    <property type="project" value="UniProtKB-ARBA"/>
</dbReference>
<feature type="transmembrane region" description="Helical" evidence="15">
    <location>
        <begin position="79"/>
        <end position="104"/>
    </location>
</feature>
<feature type="transmembrane region" description="Helical" evidence="15">
    <location>
        <begin position="452"/>
        <end position="470"/>
    </location>
</feature>
<feature type="transmembrane region" description="Helical" evidence="15">
    <location>
        <begin position="288"/>
        <end position="310"/>
    </location>
</feature>
<dbReference type="SUPFAM" id="SSF103473">
    <property type="entry name" value="MFS general substrate transporter"/>
    <property type="match status" value="1"/>
</dbReference>
<dbReference type="FunFam" id="1.20.1250.20:FF:001511">
    <property type="entry name" value="Solute carrier family 2, facilitated glucose transporter member 5"/>
    <property type="match status" value="1"/>
</dbReference>
<dbReference type="InterPro" id="IPR020846">
    <property type="entry name" value="MFS_dom"/>
</dbReference>
<dbReference type="Gene3D" id="1.20.1250.20">
    <property type="entry name" value="MFS general substrate transporter like domains"/>
    <property type="match status" value="1"/>
</dbReference>
<reference evidence="18" key="1">
    <citation type="submission" date="2025-08" db="UniProtKB">
        <authorList>
            <consortium name="RefSeq"/>
        </authorList>
    </citation>
    <scope>IDENTIFICATION</scope>
    <source>
        <tissue evidence="18">Sperm</tissue>
    </source>
</reference>
<accession>A0AAJ7T1G6</accession>
<feature type="transmembrane region" description="Helical" evidence="15">
    <location>
        <begin position="420"/>
        <end position="440"/>
    </location>
</feature>
<dbReference type="PROSITE" id="PS50850">
    <property type="entry name" value="MFS"/>
    <property type="match status" value="1"/>
</dbReference>
<dbReference type="Proteomes" id="UP001318040">
    <property type="component" value="Chromosome 11"/>
</dbReference>
<organism evidence="17 18">
    <name type="scientific">Petromyzon marinus</name>
    <name type="common">Sea lamprey</name>
    <dbReference type="NCBI Taxonomy" id="7757"/>
    <lineage>
        <taxon>Eukaryota</taxon>
        <taxon>Metazoa</taxon>
        <taxon>Chordata</taxon>
        <taxon>Craniata</taxon>
        <taxon>Vertebrata</taxon>
        <taxon>Cyclostomata</taxon>
        <taxon>Hyperoartia</taxon>
        <taxon>Petromyzontiformes</taxon>
        <taxon>Petromyzontidae</taxon>
        <taxon>Petromyzon</taxon>
    </lineage>
</organism>
<dbReference type="InterPro" id="IPR005829">
    <property type="entry name" value="Sugar_transporter_CS"/>
</dbReference>
<dbReference type="GO" id="GO:0055056">
    <property type="term" value="F:D-glucose transmembrane transporter activity"/>
    <property type="evidence" value="ECO:0007669"/>
    <property type="project" value="TreeGrafter"/>
</dbReference>
<sequence>MGSMSGSILESSEARTETNGGRLTWSLFSLSLLVSLGSSALYGYNLAVVNAPAEYIKTFYNSSWAGRYGASLGAEGLTLLYSLTVSVFAIGGLTGSCLVGFLCSRLGRKGTLAYSSLLVFLAGALMAASSAARSFEILILGRLVTGVHSGIALSVVPMYLGEVAPKNLRGSMGLVPSVFICLGVFLAQFFGLREVLGKEESWPLVLSLIVVPAFIQAVLLPWFPESPRYLLIDCRDPVSARRALMRLRGTPHVQAEMQEMRSEQESLLGVRCVSTWGLLHDRSHQWQLLSVAVINLGMQLSAIDAIWFYTNSIFASAGIGELNLSYVTVGTGGIEILAGVLGGLTIERLGRRKLLIGGFVLMGLCSAGITFSLLLEGTVWWMPYVSVACVAGIIGGFCIGPAGIPFIITAELFRQSHRPAAYIVGGSLNWVSNFTVGFVFPFLQESAGPYCYLVFATVCILTAIYVYLVVPETRNRCVPNKDVFGDQRDVWAKEPG</sequence>
<evidence type="ECO:0000256" key="3">
    <source>
        <dbReference type="ARBA" id="ARBA00004651"/>
    </source>
</evidence>
<dbReference type="AlphaFoldDB" id="A0AAJ7T1G6"/>
<dbReference type="PROSITE" id="PS00217">
    <property type="entry name" value="SUGAR_TRANSPORT_2"/>
    <property type="match status" value="1"/>
</dbReference>
<dbReference type="NCBIfam" id="TIGR00879">
    <property type="entry name" value="SP"/>
    <property type="match status" value="1"/>
</dbReference>
<feature type="transmembrane region" description="Helical" evidence="15">
    <location>
        <begin position="354"/>
        <end position="375"/>
    </location>
</feature>
<keyword evidence="6 14" id="KW-0813">Transport</keyword>
<dbReference type="PRINTS" id="PR00171">
    <property type="entry name" value="SUGRTRNSPORT"/>
</dbReference>
<evidence type="ECO:0000256" key="11">
    <source>
        <dbReference type="ARBA" id="ARBA00023136"/>
    </source>
</evidence>
<dbReference type="PROSITE" id="PS00216">
    <property type="entry name" value="SUGAR_TRANSPORT_1"/>
    <property type="match status" value="1"/>
</dbReference>
<dbReference type="PANTHER" id="PTHR23503:SF25">
    <property type="entry name" value="MAJOR FACILITATOR SUPERFAMILY (MFS) PROFILE DOMAIN-CONTAINING PROTEIN"/>
    <property type="match status" value="1"/>
</dbReference>
<dbReference type="PANTHER" id="PTHR23503">
    <property type="entry name" value="SOLUTE CARRIER FAMILY 2"/>
    <property type="match status" value="1"/>
</dbReference>
<evidence type="ECO:0000256" key="4">
    <source>
        <dbReference type="ARBA" id="ARBA00007004"/>
    </source>
</evidence>
<dbReference type="GO" id="GO:0042383">
    <property type="term" value="C:sarcolemma"/>
    <property type="evidence" value="ECO:0007669"/>
    <property type="project" value="UniProtKB-SubCell"/>
</dbReference>
<evidence type="ECO:0000313" key="18">
    <source>
        <dbReference type="RefSeq" id="XP_032808382.1"/>
    </source>
</evidence>
<dbReference type="CDD" id="cd17432">
    <property type="entry name" value="MFS_GLUT_Class2"/>
    <property type="match status" value="1"/>
</dbReference>
<feature type="transmembrane region" description="Helical" evidence="15">
    <location>
        <begin position="172"/>
        <end position="190"/>
    </location>
</feature>
<keyword evidence="11 15" id="KW-0472">Membrane</keyword>
<dbReference type="GO" id="GO:0046323">
    <property type="term" value="P:D-glucose import"/>
    <property type="evidence" value="ECO:0007669"/>
    <property type="project" value="TreeGrafter"/>
</dbReference>
<keyword evidence="10 15" id="KW-1133">Transmembrane helix</keyword>
<dbReference type="InterPro" id="IPR045263">
    <property type="entry name" value="GLUT"/>
</dbReference>
<protein>
    <recommendedName>
        <fullName evidence="5">Solute carrier family 2, facilitated glucose transporter member 5</fullName>
    </recommendedName>
    <alternativeName>
        <fullName evidence="13">Fructose transporter</fullName>
    </alternativeName>
    <alternativeName>
        <fullName evidence="12">Glucose transporter type 5, small intestine</fullName>
    </alternativeName>
</protein>
<gene>
    <name evidence="18" type="primary">LOC116941405</name>
</gene>
<keyword evidence="8" id="KW-0762">Sugar transport</keyword>
<dbReference type="InterPro" id="IPR003663">
    <property type="entry name" value="Sugar/inositol_transpt"/>
</dbReference>
<proteinExistence type="inferred from homology"/>
<evidence type="ECO:0000256" key="1">
    <source>
        <dbReference type="ARBA" id="ARBA00000590"/>
    </source>
</evidence>
<evidence type="ECO:0000256" key="15">
    <source>
        <dbReference type="SAM" id="Phobius"/>
    </source>
</evidence>
<feature type="transmembrane region" description="Helical" evidence="15">
    <location>
        <begin position="23"/>
        <end position="44"/>
    </location>
</feature>
<feature type="transmembrane region" description="Helical" evidence="15">
    <location>
        <begin position="202"/>
        <end position="223"/>
    </location>
</feature>
<evidence type="ECO:0000256" key="6">
    <source>
        <dbReference type="ARBA" id="ARBA00022448"/>
    </source>
</evidence>
<evidence type="ECO:0000256" key="5">
    <source>
        <dbReference type="ARBA" id="ARBA00015973"/>
    </source>
</evidence>
<evidence type="ECO:0000313" key="17">
    <source>
        <dbReference type="Proteomes" id="UP001318040"/>
    </source>
</evidence>
<feature type="transmembrane region" description="Helical" evidence="15">
    <location>
        <begin position="322"/>
        <end position="342"/>
    </location>
</feature>
<keyword evidence="7" id="KW-1003">Cell membrane</keyword>
<dbReference type="RefSeq" id="XP_032808382.1">
    <property type="nucleotide sequence ID" value="XM_032952491.1"/>
</dbReference>
<name>A0AAJ7T1G6_PETMA</name>
<evidence type="ECO:0000256" key="13">
    <source>
        <dbReference type="ARBA" id="ARBA00031099"/>
    </source>
</evidence>
<feature type="transmembrane region" description="Helical" evidence="15">
    <location>
        <begin position="111"/>
        <end position="131"/>
    </location>
</feature>